<accession>A0A812Z766</accession>
<reference evidence="1" key="1">
    <citation type="submission" date="2021-02" db="EMBL/GenBank/DDBJ databases">
        <authorList>
            <person name="Dougan E. K."/>
            <person name="Rhodes N."/>
            <person name="Thang M."/>
            <person name="Chan C."/>
        </authorList>
    </citation>
    <scope>NUCLEOTIDE SEQUENCE</scope>
</reference>
<name>A0A812Z766_9DINO</name>
<sequence length="480" mass="53212">ALPSDCTSEMTVESPRLETAAWDDLFSGNVCGEVDAPCISGSDAERLALLLEEHRDVSTQLWDVRESLVEKALGLHDDLVSDGQAVRDTVKALQAAQKALELEIGVLDWSLEATDASLHHSSVEFPSGRVGCCVDGEALKGLDDRDAAASNEVLQTRVVPNYIVARDIHLWDPSIRAELSSLIDEKKALFRFCIAFSSYRRFILGLTDIKTAFLNARLLPRDRQQAEQVAAEVSGTSVQEELQCNQHGLPKILEDRSEIIAVRPPTFLQQRGYATSSEAWLVLKALYGLDQSPRDWGLIRDSQLRHLKIVVGGKTLRLWRSASDSQLWLLSEQEPCLGLSPFPEDASSIEGWVIIYVDDVLVGACSEVVKAVLAAFSELWQCDEPQLLQTAACKPLRFLGMDISITKRGAFRLTQAAYIQDLAGRYQQYLKRVDCPLPVGTVAPEPEEYNADDLRSVQQAVGELLWVSMRTRMDVSFPVS</sequence>
<evidence type="ECO:0000313" key="1">
    <source>
        <dbReference type="EMBL" id="CAE7814931.1"/>
    </source>
</evidence>
<organism evidence="1 2">
    <name type="scientific">Symbiodinium necroappetens</name>
    <dbReference type="NCBI Taxonomy" id="1628268"/>
    <lineage>
        <taxon>Eukaryota</taxon>
        <taxon>Sar</taxon>
        <taxon>Alveolata</taxon>
        <taxon>Dinophyceae</taxon>
        <taxon>Suessiales</taxon>
        <taxon>Symbiodiniaceae</taxon>
        <taxon>Symbiodinium</taxon>
    </lineage>
</organism>
<comment type="caution">
    <text evidence="1">The sequence shown here is derived from an EMBL/GenBank/DDBJ whole genome shotgun (WGS) entry which is preliminary data.</text>
</comment>
<protein>
    <submittedName>
        <fullName evidence="1">RE2 protein</fullName>
    </submittedName>
</protein>
<dbReference type="OrthoDB" id="432594at2759"/>
<keyword evidence="2" id="KW-1185">Reference proteome</keyword>
<dbReference type="Proteomes" id="UP000601435">
    <property type="component" value="Unassembled WGS sequence"/>
</dbReference>
<feature type="non-terminal residue" evidence="1">
    <location>
        <position position="1"/>
    </location>
</feature>
<gene>
    <name evidence="1" type="primary">RE2</name>
    <name evidence="1" type="ORF">SNEC2469_LOCUS24177</name>
</gene>
<dbReference type="AlphaFoldDB" id="A0A812Z766"/>
<dbReference type="EMBL" id="CAJNJA010046140">
    <property type="protein sequence ID" value="CAE7814931.1"/>
    <property type="molecule type" value="Genomic_DNA"/>
</dbReference>
<evidence type="ECO:0000313" key="2">
    <source>
        <dbReference type="Proteomes" id="UP000601435"/>
    </source>
</evidence>
<proteinExistence type="predicted"/>
<feature type="non-terminal residue" evidence="1">
    <location>
        <position position="480"/>
    </location>
</feature>